<dbReference type="GO" id="GO:0045127">
    <property type="term" value="F:N-acetylglucosamine kinase activity"/>
    <property type="evidence" value="ECO:0007669"/>
    <property type="project" value="InterPro"/>
</dbReference>
<comment type="caution">
    <text evidence="2">The sequence shown here is derived from an EMBL/GenBank/DDBJ whole genome shotgun (WGS) entry which is preliminary data.</text>
</comment>
<evidence type="ECO:0000313" key="3">
    <source>
        <dbReference type="Proteomes" id="UP000483820"/>
    </source>
</evidence>
<dbReference type="InterPro" id="IPR039758">
    <property type="entry name" value="NAGK-like"/>
</dbReference>
<feature type="compositionally biased region" description="Low complexity" evidence="1">
    <location>
        <begin position="8"/>
        <end position="26"/>
    </location>
</feature>
<evidence type="ECO:0000313" key="2">
    <source>
        <dbReference type="EMBL" id="KAF1764554.1"/>
    </source>
</evidence>
<proteinExistence type="predicted"/>
<dbReference type="RefSeq" id="XP_053588908.1">
    <property type="nucleotide sequence ID" value="XM_053724714.1"/>
</dbReference>
<dbReference type="Gene3D" id="3.30.420.40">
    <property type="match status" value="1"/>
</dbReference>
<dbReference type="PANTHER" id="PTHR12862">
    <property type="entry name" value="BADF TYPE ATPASE DOMAIN-CONTAINING PROTEIN"/>
    <property type="match status" value="1"/>
</dbReference>
<protein>
    <recommendedName>
        <fullName evidence="4">Phosphotransferase</fullName>
    </recommendedName>
</protein>
<dbReference type="AlphaFoldDB" id="A0A6A5HCH9"/>
<dbReference type="Proteomes" id="UP000483820">
    <property type="component" value="Chromosome II"/>
</dbReference>
<evidence type="ECO:0000256" key="1">
    <source>
        <dbReference type="SAM" id="MobiDB-lite"/>
    </source>
</evidence>
<dbReference type="CTD" id="9798761"/>
<organism evidence="2 3">
    <name type="scientific">Caenorhabditis remanei</name>
    <name type="common">Caenorhabditis vulgaris</name>
    <dbReference type="NCBI Taxonomy" id="31234"/>
    <lineage>
        <taxon>Eukaryota</taxon>
        <taxon>Metazoa</taxon>
        <taxon>Ecdysozoa</taxon>
        <taxon>Nematoda</taxon>
        <taxon>Chromadorea</taxon>
        <taxon>Rhabditida</taxon>
        <taxon>Rhabditina</taxon>
        <taxon>Rhabditomorpha</taxon>
        <taxon>Rhabditoidea</taxon>
        <taxon>Rhabditidae</taxon>
        <taxon>Peloderinae</taxon>
        <taxon>Caenorhabditis</taxon>
    </lineage>
</organism>
<dbReference type="EMBL" id="WUAV01000002">
    <property type="protein sequence ID" value="KAF1764554.1"/>
    <property type="molecule type" value="Genomic_DNA"/>
</dbReference>
<evidence type="ECO:0008006" key="4">
    <source>
        <dbReference type="Google" id="ProtNLM"/>
    </source>
</evidence>
<dbReference type="PANTHER" id="PTHR12862:SF3">
    <property type="entry name" value="LIPASE_3 DOMAIN-CONTAINING PROTEIN"/>
    <property type="match status" value="1"/>
</dbReference>
<reference evidence="2 3" key="1">
    <citation type="submission" date="2019-12" db="EMBL/GenBank/DDBJ databases">
        <title>Chromosome-level assembly of the Caenorhabditis remanei genome.</title>
        <authorList>
            <person name="Teterina A.A."/>
            <person name="Willis J.H."/>
            <person name="Phillips P.C."/>
        </authorList>
    </citation>
    <scope>NUCLEOTIDE SEQUENCE [LARGE SCALE GENOMIC DNA]</scope>
    <source>
        <strain evidence="2 3">PX506</strain>
        <tissue evidence="2">Whole organism</tissue>
    </source>
</reference>
<dbReference type="GeneID" id="9798761"/>
<feature type="region of interest" description="Disordered" evidence="1">
    <location>
        <begin position="442"/>
        <end position="471"/>
    </location>
</feature>
<feature type="region of interest" description="Disordered" evidence="1">
    <location>
        <begin position="1"/>
        <end position="45"/>
    </location>
</feature>
<accession>A0A6A5HCH9</accession>
<feature type="compositionally biased region" description="Low complexity" evidence="1">
    <location>
        <begin position="456"/>
        <end position="471"/>
    </location>
</feature>
<dbReference type="KEGG" id="crq:GCK72_004503"/>
<dbReference type="InterPro" id="IPR043129">
    <property type="entry name" value="ATPase_NBD"/>
</dbReference>
<sequence>MTQKRKSIGAAAARAGARKSLASRGAPSTPIAEVPSAPREDKYPPEDYEPRVFYCGVEGGLSCTRIAVIEKNPTEKFNKGKRYYNTIQGIDCFYSSPEAMTATIVDGITQLMAEITGEPNTWQQWARIEKIVVVFPEPVRDAKMDGLERMFREKYALKTAPNRIADEFHVMTEVEMVVRTHFRHSEHGIAVQCGVDTACFYNGTHGKMKQHDVTPSVSGDGGAYWIARTVHTLIVESFQKHSMRVFQPSRYYATKDKQKGHPIIPDFTKIVDIIANKFQIPPKTVCESTEMFYSHWFKHRYAQLCEVFANVAVENDTLSKVFDWAGETVGNLVAATIKEWHMRALKQMAPEKVTPLPIVLYGRTFDSFHLMEGGFLDSLAKSGIPQVTLYRKRENSAAAAAVLAARLAFRTDAEKAVYEIDDPEFIEEVTFQKMPHVYYPEWESSREKSPEQPKNSETPESPATPETPDCA</sequence>
<gene>
    <name evidence="2" type="ORF">GCK72_004503</name>
</gene>
<name>A0A6A5HCH9_CAERE</name>
<dbReference type="SUPFAM" id="SSF53067">
    <property type="entry name" value="Actin-like ATPase domain"/>
    <property type="match status" value="1"/>
</dbReference>